<dbReference type="EMBL" id="JADNRY010000347">
    <property type="protein sequence ID" value="KAF9058816.1"/>
    <property type="molecule type" value="Genomic_DNA"/>
</dbReference>
<organism evidence="1 2">
    <name type="scientific">Rhodocollybia butyracea</name>
    <dbReference type="NCBI Taxonomy" id="206335"/>
    <lineage>
        <taxon>Eukaryota</taxon>
        <taxon>Fungi</taxon>
        <taxon>Dikarya</taxon>
        <taxon>Basidiomycota</taxon>
        <taxon>Agaricomycotina</taxon>
        <taxon>Agaricomycetes</taxon>
        <taxon>Agaricomycetidae</taxon>
        <taxon>Agaricales</taxon>
        <taxon>Marasmiineae</taxon>
        <taxon>Omphalotaceae</taxon>
        <taxon>Rhodocollybia</taxon>
    </lineage>
</organism>
<dbReference type="AlphaFoldDB" id="A0A9P5TXI9"/>
<gene>
    <name evidence="1" type="ORF">BDP27DRAFT_1157998</name>
</gene>
<dbReference type="OrthoDB" id="3199698at2759"/>
<evidence type="ECO:0000313" key="1">
    <source>
        <dbReference type="EMBL" id="KAF9058816.1"/>
    </source>
</evidence>
<protein>
    <submittedName>
        <fullName evidence="1">Uncharacterized protein</fullName>
    </submittedName>
</protein>
<dbReference type="Proteomes" id="UP000772434">
    <property type="component" value="Unassembled WGS sequence"/>
</dbReference>
<dbReference type="InterPro" id="IPR041078">
    <property type="entry name" value="Plavaka"/>
</dbReference>
<reference evidence="1" key="1">
    <citation type="submission" date="2020-11" db="EMBL/GenBank/DDBJ databases">
        <authorList>
            <consortium name="DOE Joint Genome Institute"/>
            <person name="Ahrendt S."/>
            <person name="Riley R."/>
            <person name="Andreopoulos W."/>
            <person name="Labutti K."/>
            <person name="Pangilinan J."/>
            <person name="Ruiz-Duenas F.J."/>
            <person name="Barrasa J.M."/>
            <person name="Sanchez-Garcia M."/>
            <person name="Camarero S."/>
            <person name="Miyauchi S."/>
            <person name="Serrano A."/>
            <person name="Linde D."/>
            <person name="Babiker R."/>
            <person name="Drula E."/>
            <person name="Ayuso-Fernandez I."/>
            <person name="Pacheco R."/>
            <person name="Padilla G."/>
            <person name="Ferreira P."/>
            <person name="Barriuso J."/>
            <person name="Kellner H."/>
            <person name="Castanera R."/>
            <person name="Alfaro M."/>
            <person name="Ramirez L."/>
            <person name="Pisabarro A.G."/>
            <person name="Kuo A."/>
            <person name="Tritt A."/>
            <person name="Lipzen A."/>
            <person name="He G."/>
            <person name="Yan M."/>
            <person name="Ng V."/>
            <person name="Cullen D."/>
            <person name="Martin F."/>
            <person name="Rosso M.-N."/>
            <person name="Henrissat B."/>
            <person name="Hibbett D."/>
            <person name="Martinez A.T."/>
            <person name="Grigoriev I.V."/>
        </authorList>
    </citation>
    <scope>NUCLEOTIDE SEQUENCE</scope>
    <source>
        <strain evidence="1">AH 40177</strain>
    </source>
</reference>
<proteinExistence type="predicted"/>
<accession>A0A9P5TXI9</accession>
<name>A0A9P5TXI9_9AGAR</name>
<evidence type="ECO:0000313" key="2">
    <source>
        <dbReference type="Proteomes" id="UP000772434"/>
    </source>
</evidence>
<feature type="non-terminal residue" evidence="1">
    <location>
        <position position="1"/>
    </location>
</feature>
<feature type="non-terminal residue" evidence="1">
    <location>
        <position position="120"/>
    </location>
</feature>
<sequence>TPVVCQCANGHYYRVIYDLAAFIGDYPEQVYLAGIVNGWCGWYMLFQQLQMCCLAYSPYLVPFTEGFPRTNIHKMLSLDLLHQIIKGCFKVMLVDWTLDYLTIKHGETCANEIMDDIDQW</sequence>
<dbReference type="Pfam" id="PF18759">
    <property type="entry name" value="Plavaka"/>
    <property type="match status" value="2"/>
</dbReference>
<keyword evidence="2" id="KW-1185">Reference proteome</keyword>
<comment type="caution">
    <text evidence="1">The sequence shown here is derived from an EMBL/GenBank/DDBJ whole genome shotgun (WGS) entry which is preliminary data.</text>
</comment>